<protein>
    <submittedName>
        <fullName evidence="2">BON domain-containing protein</fullName>
    </submittedName>
</protein>
<feature type="domain" description="BON" evidence="1">
    <location>
        <begin position="199"/>
        <end position="267"/>
    </location>
</feature>
<keyword evidence="3" id="KW-1185">Reference proteome</keyword>
<dbReference type="Pfam" id="PF13189">
    <property type="entry name" value="Cytidylate_kin2"/>
    <property type="match status" value="1"/>
</dbReference>
<dbReference type="PROSITE" id="PS50914">
    <property type="entry name" value="BON"/>
    <property type="match status" value="1"/>
</dbReference>
<dbReference type="InterPro" id="IPR007055">
    <property type="entry name" value="BON_dom"/>
</dbReference>
<accession>A0A6N8IXD8</accession>
<dbReference type="Gene3D" id="3.30.1340.30">
    <property type="match status" value="1"/>
</dbReference>
<dbReference type="EMBL" id="WSEL01000009">
    <property type="protein sequence ID" value="MVQ31438.1"/>
    <property type="molecule type" value="Genomic_DNA"/>
</dbReference>
<dbReference type="Gene3D" id="3.40.50.300">
    <property type="entry name" value="P-loop containing nucleotide triphosphate hydrolases"/>
    <property type="match status" value="1"/>
</dbReference>
<organism evidence="2 3">
    <name type="scientific">Ramlibacter pinisoli</name>
    <dbReference type="NCBI Taxonomy" id="2682844"/>
    <lineage>
        <taxon>Bacteria</taxon>
        <taxon>Pseudomonadati</taxon>
        <taxon>Pseudomonadota</taxon>
        <taxon>Betaproteobacteria</taxon>
        <taxon>Burkholderiales</taxon>
        <taxon>Comamonadaceae</taxon>
        <taxon>Ramlibacter</taxon>
    </lineage>
</organism>
<gene>
    <name evidence="2" type="ORF">GON04_18415</name>
</gene>
<sequence length="277" mass="30256">MPVIALTQEMGSLAKDVALRLAEVAQLQVLRHEVLEHVAGKLDVPTSLVKRLREGKAGIVERFAADPGRVAVYTAQEVYALASRGNIVLRGWGATCLLRPVRHAVRVRVTRPFEQRVQWLMDKLDTDDAAMAEAEVRRSDAAHAARMHAQFGVTWGDPLLYDVVLNTDRLSIDSCVEQILHLAGRPEFQETEASREVLDNLALESAVRAALKEQPTTQAVDISIEAVQGRVVLRGIVLTAAESAEAARVAATVAGVGKVDNELRLMSITRRFASAKT</sequence>
<evidence type="ECO:0000313" key="3">
    <source>
        <dbReference type="Proteomes" id="UP000469385"/>
    </source>
</evidence>
<dbReference type="SMART" id="SM00749">
    <property type="entry name" value="BON"/>
    <property type="match status" value="1"/>
</dbReference>
<reference evidence="2 3" key="1">
    <citation type="submission" date="2019-12" db="EMBL/GenBank/DDBJ databases">
        <authorList>
            <person name="Huq M.A."/>
        </authorList>
    </citation>
    <scope>NUCLEOTIDE SEQUENCE [LARGE SCALE GENOMIC DNA]</scope>
    <source>
        <strain evidence="2 3">MAH-25</strain>
    </source>
</reference>
<proteinExistence type="predicted"/>
<dbReference type="InterPro" id="IPR014004">
    <property type="entry name" value="Transpt-assoc_nodulatn_dom_bac"/>
</dbReference>
<dbReference type="Pfam" id="PF04972">
    <property type="entry name" value="BON"/>
    <property type="match status" value="1"/>
</dbReference>
<dbReference type="RefSeq" id="WP_157399486.1">
    <property type="nucleotide sequence ID" value="NZ_WSEL01000009.1"/>
</dbReference>
<evidence type="ECO:0000313" key="2">
    <source>
        <dbReference type="EMBL" id="MVQ31438.1"/>
    </source>
</evidence>
<evidence type="ECO:0000259" key="1">
    <source>
        <dbReference type="PROSITE" id="PS50914"/>
    </source>
</evidence>
<dbReference type="InterPro" id="IPR027417">
    <property type="entry name" value="P-loop_NTPase"/>
</dbReference>
<comment type="caution">
    <text evidence="2">The sequence shown here is derived from an EMBL/GenBank/DDBJ whole genome shotgun (WGS) entry which is preliminary data.</text>
</comment>
<dbReference type="AlphaFoldDB" id="A0A6N8IXD8"/>
<name>A0A6N8IXD8_9BURK</name>
<dbReference type="Proteomes" id="UP000469385">
    <property type="component" value="Unassembled WGS sequence"/>
</dbReference>